<reference evidence="2 3" key="1">
    <citation type="submission" date="2015-03" db="EMBL/GenBank/DDBJ databases">
        <authorList>
            <consortium name="Pathogen Informatics"/>
            <person name="Murphy D."/>
        </authorList>
    </citation>
    <scope>NUCLEOTIDE SEQUENCE [LARGE SCALE GENOMIC DNA]</scope>
    <source>
        <strain evidence="2 3">IP27818</strain>
    </source>
</reference>
<dbReference type="InterPro" id="IPR007893">
    <property type="entry name" value="Spore_coat_U/FanG"/>
</dbReference>
<evidence type="ECO:0000313" key="2">
    <source>
        <dbReference type="EMBL" id="CNF84984.1"/>
    </source>
</evidence>
<dbReference type="AlphaFoldDB" id="A0A9P1PWC9"/>
<feature type="domain" description="Spore coat protein U/FanG" evidence="1">
    <location>
        <begin position="41"/>
        <end position="182"/>
    </location>
</feature>
<sequence length="185" mass="19387">MVLGITPDNLRINIDKTVLLGFIFSLLLLQIYPAYAVSKAANITVNATLLPTCIAGTTTAGATTFGTLNFGSVTVLNRPISVIGQANSGAISVQCSKNTSFTVLLSAGQSGSVSSRYLVGGPTNQHVNYNLYTDAAHSHIWDNTVGISQVASGQPVTLPVYGLIPIQSTPSVGIYTDTIQVTVNW</sequence>
<dbReference type="Proteomes" id="UP000041356">
    <property type="component" value="Unassembled WGS sequence"/>
</dbReference>
<name>A0A9P1PWC9_YEREN</name>
<dbReference type="SMART" id="SM00972">
    <property type="entry name" value="SCPU"/>
    <property type="match status" value="1"/>
</dbReference>
<dbReference type="KEGG" id="yef:FORC2_2277"/>
<proteinExistence type="predicted"/>
<dbReference type="RefSeq" id="WP_046695057.1">
    <property type="nucleotide sequence ID" value="NZ_CP009456.1"/>
</dbReference>
<evidence type="ECO:0000259" key="1">
    <source>
        <dbReference type="Pfam" id="PF05229"/>
    </source>
</evidence>
<dbReference type="Pfam" id="PF05229">
    <property type="entry name" value="SCPU"/>
    <property type="match status" value="1"/>
</dbReference>
<dbReference type="EMBL" id="CPZF01000006">
    <property type="protein sequence ID" value="CNF84984.1"/>
    <property type="molecule type" value="Genomic_DNA"/>
</dbReference>
<dbReference type="PANTHER" id="PTHR37089:SF4">
    <property type="entry name" value="EXPORTED PROTEIN"/>
    <property type="match status" value="1"/>
</dbReference>
<dbReference type="PANTHER" id="PTHR37089">
    <property type="entry name" value="PROTEIN U-RELATED"/>
    <property type="match status" value="1"/>
</dbReference>
<organism evidence="2 3">
    <name type="scientific">Yersinia enterocolitica</name>
    <dbReference type="NCBI Taxonomy" id="630"/>
    <lineage>
        <taxon>Bacteria</taxon>
        <taxon>Pseudomonadati</taxon>
        <taxon>Pseudomonadota</taxon>
        <taxon>Gammaproteobacteria</taxon>
        <taxon>Enterobacterales</taxon>
        <taxon>Yersiniaceae</taxon>
        <taxon>Yersinia</taxon>
    </lineage>
</organism>
<evidence type="ECO:0000313" key="3">
    <source>
        <dbReference type="Proteomes" id="UP000041356"/>
    </source>
</evidence>
<comment type="caution">
    <text evidence="2">The sequence shown here is derived from an EMBL/GenBank/DDBJ whole genome shotgun (WGS) entry which is preliminary data.</text>
</comment>
<gene>
    <name evidence="2" type="ORF">ERS137939_02563</name>
</gene>
<dbReference type="InterPro" id="IPR053167">
    <property type="entry name" value="Spore_coat_component"/>
</dbReference>
<protein>
    <submittedName>
        <fullName evidence="2">Sigma-fimbriae subunit</fullName>
    </submittedName>
</protein>
<accession>A0A9P1PWC9</accession>